<proteinExistence type="predicted"/>
<protein>
    <submittedName>
        <fullName evidence="1">Uncharacterized protein</fullName>
    </submittedName>
</protein>
<evidence type="ECO:0000313" key="2">
    <source>
        <dbReference type="Proteomes" id="UP001054837"/>
    </source>
</evidence>
<name>A0AAV4QVR1_9ARAC</name>
<gene>
    <name evidence="1" type="ORF">CDAR_531621</name>
</gene>
<dbReference type="EMBL" id="BPLQ01005042">
    <property type="protein sequence ID" value="GIY12411.1"/>
    <property type="molecule type" value="Genomic_DNA"/>
</dbReference>
<keyword evidence="2" id="KW-1185">Reference proteome</keyword>
<organism evidence="1 2">
    <name type="scientific">Caerostris darwini</name>
    <dbReference type="NCBI Taxonomy" id="1538125"/>
    <lineage>
        <taxon>Eukaryota</taxon>
        <taxon>Metazoa</taxon>
        <taxon>Ecdysozoa</taxon>
        <taxon>Arthropoda</taxon>
        <taxon>Chelicerata</taxon>
        <taxon>Arachnida</taxon>
        <taxon>Araneae</taxon>
        <taxon>Araneomorphae</taxon>
        <taxon>Entelegynae</taxon>
        <taxon>Araneoidea</taxon>
        <taxon>Araneidae</taxon>
        <taxon>Caerostris</taxon>
    </lineage>
</organism>
<dbReference type="AlphaFoldDB" id="A0AAV4QVR1"/>
<dbReference type="Proteomes" id="UP001054837">
    <property type="component" value="Unassembled WGS sequence"/>
</dbReference>
<reference evidence="1 2" key="1">
    <citation type="submission" date="2021-06" db="EMBL/GenBank/DDBJ databases">
        <title>Caerostris darwini draft genome.</title>
        <authorList>
            <person name="Kono N."/>
            <person name="Arakawa K."/>
        </authorList>
    </citation>
    <scope>NUCLEOTIDE SEQUENCE [LARGE SCALE GENOMIC DNA]</scope>
</reference>
<accession>A0AAV4QVR1</accession>
<comment type="caution">
    <text evidence="1">The sequence shown here is derived from an EMBL/GenBank/DDBJ whole genome shotgun (WGS) entry which is preliminary data.</text>
</comment>
<evidence type="ECO:0000313" key="1">
    <source>
        <dbReference type="EMBL" id="GIY12411.1"/>
    </source>
</evidence>
<sequence>MCRRETFCKSRAIYRRKLLEKKNYSCIKFCERVSHINEWQLPYKLEANKLSRPLVIGSLQREGMAATTNIRSSIDIIVDVYPQDTEHNEPPEQKNMRVTVAQYGTPNADRMFTKLEFRQVALQVFAGVAPLGLRALEVHAKFLMTAIKIPAVYGTEFKPTEYEPVADLWDTHPPLRKSLPFDLSEPFGSEIEFV</sequence>